<dbReference type="EMBL" id="CP028843">
    <property type="protein sequence ID" value="AWB21794.1"/>
    <property type="molecule type" value="Genomic_DNA"/>
</dbReference>
<protein>
    <recommendedName>
        <fullName evidence="3">WYL domain-containing protein</fullName>
    </recommendedName>
</protein>
<dbReference type="RefSeq" id="WP_099953665.1">
    <property type="nucleotide sequence ID" value="NZ_CP028843.1"/>
</dbReference>
<evidence type="ECO:0000313" key="1">
    <source>
        <dbReference type="EMBL" id="AWB21794.1"/>
    </source>
</evidence>
<gene>
    <name evidence="1" type="ORF">DA075_13415</name>
</gene>
<dbReference type="KEGG" id="mee:DA075_13415"/>
<reference evidence="1 2" key="1">
    <citation type="submission" date="2018-04" db="EMBL/GenBank/DDBJ databases">
        <title>Methylobacterium sp. PR1016A genome.</title>
        <authorList>
            <person name="Park W."/>
        </authorList>
    </citation>
    <scope>NUCLEOTIDE SEQUENCE [LARGE SCALE GENOMIC DNA]</scope>
    <source>
        <strain evidence="1 2">PR1016A</strain>
    </source>
</reference>
<proteinExistence type="predicted"/>
<dbReference type="OrthoDB" id="8265777at2"/>
<evidence type="ECO:0008006" key="3">
    <source>
        <dbReference type="Google" id="ProtNLM"/>
    </source>
</evidence>
<organism evidence="1 2">
    <name type="scientific">Methylobacterium currus</name>
    <dbReference type="NCBI Taxonomy" id="2051553"/>
    <lineage>
        <taxon>Bacteria</taxon>
        <taxon>Pseudomonadati</taxon>
        <taxon>Pseudomonadota</taxon>
        <taxon>Alphaproteobacteria</taxon>
        <taxon>Hyphomicrobiales</taxon>
        <taxon>Methylobacteriaceae</taxon>
        <taxon>Methylobacterium</taxon>
    </lineage>
</organism>
<sequence length="98" mass="10784">MMMKTAQEALAQGRCLEVRYDGYVRVVEVHACGFTRQNHAVMRVWQVSGGSVSGERTGWKMLRLDEALALAVTGEASEAPRQGYRRGDAGMARIVAQV</sequence>
<accession>A0A2R4WJR7</accession>
<dbReference type="Proteomes" id="UP000244755">
    <property type="component" value="Chromosome 1"/>
</dbReference>
<evidence type="ECO:0000313" key="2">
    <source>
        <dbReference type="Proteomes" id="UP000244755"/>
    </source>
</evidence>
<dbReference type="AlphaFoldDB" id="A0A2R4WJR7"/>
<keyword evidence="2" id="KW-1185">Reference proteome</keyword>
<name>A0A2R4WJR7_9HYPH</name>